<protein>
    <submittedName>
        <fullName evidence="1">Uncharacterized protein</fullName>
    </submittedName>
</protein>
<name>A0A3B4UBG1_SERDU</name>
<dbReference type="AlphaFoldDB" id="A0A3B4UBG1"/>
<sequence>MLQVKPDMYWQQMNLCGSHGVQHVWCGPGQDYHSVVHGGVLIWGCFSARGVGEMTFIGVKTMTWPSLSPEMNPVQHLRSILNLRCSGNISNIRSM</sequence>
<reference evidence="1" key="1">
    <citation type="submission" date="2025-08" db="UniProtKB">
        <authorList>
            <consortium name="Ensembl"/>
        </authorList>
    </citation>
    <scope>IDENTIFICATION</scope>
</reference>
<organism evidence="1 2">
    <name type="scientific">Seriola dumerili</name>
    <name type="common">Greater amberjack</name>
    <name type="synonym">Caranx dumerili</name>
    <dbReference type="NCBI Taxonomy" id="41447"/>
    <lineage>
        <taxon>Eukaryota</taxon>
        <taxon>Metazoa</taxon>
        <taxon>Chordata</taxon>
        <taxon>Craniata</taxon>
        <taxon>Vertebrata</taxon>
        <taxon>Euteleostomi</taxon>
        <taxon>Actinopterygii</taxon>
        <taxon>Neopterygii</taxon>
        <taxon>Teleostei</taxon>
        <taxon>Neoteleostei</taxon>
        <taxon>Acanthomorphata</taxon>
        <taxon>Carangaria</taxon>
        <taxon>Carangiformes</taxon>
        <taxon>Carangidae</taxon>
        <taxon>Seriola</taxon>
    </lineage>
</organism>
<accession>A0A3B4UBG1</accession>
<dbReference type="STRING" id="41447.ENSSDUP00000016006"/>
<reference evidence="1" key="2">
    <citation type="submission" date="2025-09" db="UniProtKB">
        <authorList>
            <consortium name="Ensembl"/>
        </authorList>
    </citation>
    <scope>IDENTIFICATION</scope>
</reference>
<dbReference type="Proteomes" id="UP000261420">
    <property type="component" value="Unplaced"/>
</dbReference>
<keyword evidence="2" id="KW-1185">Reference proteome</keyword>
<dbReference type="Ensembl" id="ENSSDUT00000016299.1">
    <property type="protein sequence ID" value="ENSSDUP00000016006.1"/>
    <property type="gene ID" value="ENSSDUG00000011678.1"/>
</dbReference>
<evidence type="ECO:0000313" key="1">
    <source>
        <dbReference type="Ensembl" id="ENSSDUP00000016006.1"/>
    </source>
</evidence>
<evidence type="ECO:0000313" key="2">
    <source>
        <dbReference type="Proteomes" id="UP000261420"/>
    </source>
</evidence>
<proteinExistence type="predicted"/>